<dbReference type="OrthoDB" id="519391at2"/>
<proteinExistence type="predicted"/>
<dbReference type="Proteomes" id="UP000010475">
    <property type="component" value="Chromosome"/>
</dbReference>
<organism evidence="1 2">
    <name type="scientific">Cylindrospermum stagnale PCC 7417</name>
    <dbReference type="NCBI Taxonomy" id="56107"/>
    <lineage>
        <taxon>Bacteria</taxon>
        <taxon>Bacillati</taxon>
        <taxon>Cyanobacteriota</taxon>
        <taxon>Cyanophyceae</taxon>
        <taxon>Nostocales</taxon>
        <taxon>Nostocaceae</taxon>
        <taxon>Cylindrospermum</taxon>
    </lineage>
</organism>
<evidence type="ECO:0000313" key="2">
    <source>
        <dbReference type="Proteomes" id="UP000010475"/>
    </source>
</evidence>
<name>K9X0J6_9NOST</name>
<accession>K9X0J6</accession>
<dbReference type="RefSeq" id="WP_015208822.1">
    <property type="nucleotide sequence ID" value="NC_019757.1"/>
</dbReference>
<evidence type="ECO:0000313" key="1">
    <source>
        <dbReference type="EMBL" id="AFZ25574.1"/>
    </source>
</evidence>
<dbReference type="AlphaFoldDB" id="K9X0J6"/>
<dbReference type="KEGG" id="csg:Cylst_3424"/>
<gene>
    <name evidence="1" type="ORF">Cylst_3424</name>
</gene>
<dbReference type="STRING" id="56107.Cylst_3424"/>
<protein>
    <submittedName>
        <fullName evidence="1">Uncharacterized protein</fullName>
    </submittedName>
</protein>
<reference evidence="1 2" key="1">
    <citation type="submission" date="2012-06" db="EMBL/GenBank/DDBJ databases">
        <title>Finished chromosome of genome of Cylindrospermum stagnale PCC 7417.</title>
        <authorList>
            <consortium name="US DOE Joint Genome Institute"/>
            <person name="Gugger M."/>
            <person name="Coursin T."/>
            <person name="Rippka R."/>
            <person name="Tandeau De Marsac N."/>
            <person name="Huntemann M."/>
            <person name="Wei C.-L."/>
            <person name="Han J."/>
            <person name="Detter J.C."/>
            <person name="Han C."/>
            <person name="Tapia R."/>
            <person name="Chen A."/>
            <person name="Kyrpides N."/>
            <person name="Mavromatis K."/>
            <person name="Markowitz V."/>
            <person name="Szeto E."/>
            <person name="Ivanova N."/>
            <person name="Pagani I."/>
            <person name="Pati A."/>
            <person name="Goodwin L."/>
            <person name="Nordberg H.P."/>
            <person name="Cantor M.N."/>
            <person name="Hua S.X."/>
            <person name="Woyke T."/>
            <person name="Kerfeld C.A."/>
        </authorList>
    </citation>
    <scope>NUCLEOTIDE SEQUENCE [LARGE SCALE GENOMIC DNA]</scope>
    <source>
        <strain evidence="1 2">PCC 7417</strain>
    </source>
</reference>
<dbReference type="EMBL" id="CP003642">
    <property type="protein sequence ID" value="AFZ25574.1"/>
    <property type="molecule type" value="Genomic_DNA"/>
</dbReference>
<keyword evidence="2" id="KW-1185">Reference proteome</keyword>
<dbReference type="HOGENOM" id="CLU_1419381_0_0_3"/>
<sequence>MLTDDELFNMLLSKQKDILNQSIGRRLIEVDRFFGSDLPSFLEGGYFTETEFFSHNPGAIQLHFEGNLTYGLDVYGEQLSIFVLPGTLSSDEFTKLYRLSETSAASPTLKNCLGKTCHDVRIWTLQEDFESEEAKEVAVSYLLNGESEMFYCIYLLEDCDSDYLLLGQDVPRDRVASCFSIALGDYIDPRQ</sequence>